<dbReference type="Proteomes" id="UP000543598">
    <property type="component" value="Unassembled WGS sequence"/>
</dbReference>
<evidence type="ECO:0000313" key="2">
    <source>
        <dbReference type="EMBL" id="NNH02490.1"/>
    </source>
</evidence>
<reference evidence="2 3" key="1">
    <citation type="submission" date="2020-05" db="EMBL/GenBank/DDBJ databases">
        <title>MicrobeNet Type strains.</title>
        <authorList>
            <person name="Nicholson A.C."/>
        </authorList>
    </citation>
    <scope>NUCLEOTIDE SEQUENCE [LARGE SCALE GENOMIC DNA]</scope>
    <source>
        <strain evidence="2 3">JCM 14282</strain>
    </source>
</reference>
<dbReference type="Gene3D" id="3.40.50.300">
    <property type="entry name" value="P-loop containing nucleotide triphosphate hydrolases"/>
    <property type="match status" value="1"/>
</dbReference>
<proteinExistence type="predicted"/>
<evidence type="ECO:0000256" key="1">
    <source>
        <dbReference type="SAM" id="MobiDB-lite"/>
    </source>
</evidence>
<dbReference type="SUPFAM" id="SSF52540">
    <property type="entry name" value="P-loop containing nucleoside triphosphate hydrolases"/>
    <property type="match status" value="1"/>
</dbReference>
<dbReference type="AlphaFoldDB" id="A0A7Y2LX76"/>
<dbReference type="InterPro" id="IPR027417">
    <property type="entry name" value="P-loop_NTPase"/>
</dbReference>
<evidence type="ECO:0000313" key="3">
    <source>
        <dbReference type="Proteomes" id="UP000543598"/>
    </source>
</evidence>
<evidence type="ECO:0008006" key="4">
    <source>
        <dbReference type="Google" id="ProtNLM"/>
    </source>
</evidence>
<organism evidence="2 3">
    <name type="scientific">Microbacterium ulmi</name>
    <dbReference type="NCBI Taxonomy" id="179095"/>
    <lineage>
        <taxon>Bacteria</taxon>
        <taxon>Bacillati</taxon>
        <taxon>Actinomycetota</taxon>
        <taxon>Actinomycetes</taxon>
        <taxon>Micrococcales</taxon>
        <taxon>Microbacteriaceae</taxon>
        <taxon>Microbacterium</taxon>
    </lineage>
</organism>
<dbReference type="NCBIfam" id="NF005115">
    <property type="entry name" value="PRK06547.1"/>
    <property type="match status" value="1"/>
</dbReference>
<dbReference type="EMBL" id="JABEMB010000001">
    <property type="protein sequence ID" value="NNH02490.1"/>
    <property type="molecule type" value="Genomic_DNA"/>
</dbReference>
<keyword evidence="3" id="KW-1185">Reference proteome</keyword>
<comment type="caution">
    <text evidence="2">The sequence shown here is derived from an EMBL/GenBank/DDBJ whole genome shotgun (WGS) entry which is preliminary data.</text>
</comment>
<feature type="region of interest" description="Disordered" evidence="1">
    <location>
        <begin position="1"/>
        <end position="25"/>
    </location>
</feature>
<sequence>MASAAAPTTRGTAAAEAADGPFRSAPTSARVTICASSPTSSRSWLSPFRSCGSRAARSAVSSAPSRSSDPFAAAIDVATVRVVAAVKAVGASNPVVLIDGRSGAGKSSLARRLVAAWPLRGRVQLVALDSLYPGWDGLAEGVESARELILNQHARGFVGVWQRWDWDASAHAEAHAVDPSLPLIVEGSGIITPVTARLSDVRVWLESPSESRRRRALDRDGETYRPHWTRWASQEDDHVRRDDPVAHATVVVPIP</sequence>
<protein>
    <recommendedName>
        <fullName evidence="4">Aminobenzoate synthetase</fullName>
    </recommendedName>
</protein>
<name>A0A7Y2LX76_9MICO</name>
<accession>A0A7Y2LX76</accession>
<gene>
    <name evidence="2" type="ORF">HLA99_01235</name>
</gene>
<feature type="compositionally biased region" description="Low complexity" evidence="1">
    <location>
        <begin position="1"/>
        <end position="18"/>
    </location>
</feature>